<proteinExistence type="predicted"/>
<name>A0A2I2KUD8_9ACTN</name>
<accession>A0A2I2KUD8</accession>
<gene>
    <name evidence="2" type="ORF">FRACA_3170001</name>
</gene>
<dbReference type="Proteomes" id="UP000234331">
    <property type="component" value="Unassembled WGS sequence"/>
</dbReference>
<organism evidence="2 3">
    <name type="scientific">Frankia canadensis</name>
    <dbReference type="NCBI Taxonomy" id="1836972"/>
    <lineage>
        <taxon>Bacteria</taxon>
        <taxon>Bacillati</taxon>
        <taxon>Actinomycetota</taxon>
        <taxon>Actinomycetes</taxon>
        <taxon>Frankiales</taxon>
        <taxon>Frankiaceae</taxon>
        <taxon>Frankia</taxon>
    </lineage>
</organism>
<evidence type="ECO:0000313" key="2">
    <source>
        <dbReference type="EMBL" id="SNQ49287.1"/>
    </source>
</evidence>
<reference evidence="2 3" key="1">
    <citation type="submission" date="2017-06" db="EMBL/GenBank/DDBJ databases">
        <authorList>
            <person name="Kim H.J."/>
            <person name="Triplett B.A."/>
        </authorList>
    </citation>
    <scope>NUCLEOTIDE SEQUENCE [LARGE SCALE GENOMIC DNA]</scope>
    <source>
        <strain evidence="2">FRACA_ARgP5</strain>
    </source>
</reference>
<dbReference type="AlphaFoldDB" id="A0A2I2KUD8"/>
<keyword evidence="3" id="KW-1185">Reference proteome</keyword>
<dbReference type="EMBL" id="FZMO01000243">
    <property type="protein sequence ID" value="SNQ49287.1"/>
    <property type="molecule type" value="Genomic_DNA"/>
</dbReference>
<sequence length="64" mass="6874">MRSAMRVPTPPRPDSDGGTTSGAPNTHPRRGDRIVARVADLRRRDGRGGDAGDRPAQRPVDARS</sequence>
<feature type="region of interest" description="Disordered" evidence="1">
    <location>
        <begin position="1"/>
        <end position="64"/>
    </location>
</feature>
<protein>
    <submittedName>
        <fullName evidence="2">Uncharacterized protein</fullName>
    </submittedName>
</protein>
<evidence type="ECO:0000256" key="1">
    <source>
        <dbReference type="SAM" id="MobiDB-lite"/>
    </source>
</evidence>
<feature type="compositionally biased region" description="Basic and acidic residues" evidence="1">
    <location>
        <begin position="29"/>
        <end position="64"/>
    </location>
</feature>
<evidence type="ECO:0000313" key="3">
    <source>
        <dbReference type="Proteomes" id="UP000234331"/>
    </source>
</evidence>